<protein>
    <submittedName>
        <fullName evidence="2">Uncharacterized protein</fullName>
    </submittedName>
</protein>
<dbReference type="AlphaFoldDB" id="A0A0P7VF51"/>
<keyword evidence="1" id="KW-0472">Membrane</keyword>
<gene>
    <name evidence="2" type="ORF">Z043_106848</name>
</gene>
<keyword evidence="1" id="KW-1133">Transmembrane helix</keyword>
<dbReference type="EMBL" id="JARO02001935">
    <property type="protein sequence ID" value="KPP74026.1"/>
    <property type="molecule type" value="Genomic_DNA"/>
</dbReference>
<organism evidence="2 3">
    <name type="scientific">Scleropages formosus</name>
    <name type="common">Asian bonytongue</name>
    <name type="synonym">Osteoglossum formosum</name>
    <dbReference type="NCBI Taxonomy" id="113540"/>
    <lineage>
        <taxon>Eukaryota</taxon>
        <taxon>Metazoa</taxon>
        <taxon>Chordata</taxon>
        <taxon>Craniata</taxon>
        <taxon>Vertebrata</taxon>
        <taxon>Euteleostomi</taxon>
        <taxon>Actinopterygii</taxon>
        <taxon>Neopterygii</taxon>
        <taxon>Teleostei</taxon>
        <taxon>Osteoglossocephala</taxon>
        <taxon>Osteoglossomorpha</taxon>
        <taxon>Osteoglossiformes</taxon>
        <taxon>Osteoglossidae</taxon>
        <taxon>Scleropages</taxon>
    </lineage>
</organism>
<dbReference type="Proteomes" id="UP000034805">
    <property type="component" value="Unassembled WGS sequence"/>
</dbReference>
<name>A0A0P7VF51_SCLFO</name>
<proteinExistence type="predicted"/>
<comment type="caution">
    <text evidence="2">The sequence shown here is derived from an EMBL/GenBank/DDBJ whole genome shotgun (WGS) entry which is preliminary data.</text>
</comment>
<evidence type="ECO:0000313" key="2">
    <source>
        <dbReference type="EMBL" id="KPP74026.1"/>
    </source>
</evidence>
<keyword evidence="1" id="KW-0812">Transmembrane</keyword>
<reference evidence="2 3" key="1">
    <citation type="submission" date="2015-08" db="EMBL/GenBank/DDBJ databases">
        <title>The genome of the Asian arowana (Scleropages formosus).</title>
        <authorList>
            <person name="Tan M.H."/>
            <person name="Gan H.M."/>
            <person name="Croft L.J."/>
            <person name="Austin C.M."/>
        </authorList>
    </citation>
    <scope>NUCLEOTIDE SEQUENCE [LARGE SCALE GENOMIC DNA]</scope>
    <source>
        <strain evidence="2">Aro1</strain>
    </source>
</reference>
<feature type="transmembrane region" description="Helical" evidence="1">
    <location>
        <begin position="63"/>
        <end position="82"/>
    </location>
</feature>
<sequence length="83" mass="9436">MVCVCEEFPSVHGHTHAQLRCSTCALNSCEAQCCREAEMRREFLFLCRQLCISSPMKGWMDGSLLYITNAIPLICAVVHYLCY</sequence>
<evidence type="ECO:0000313" key="3">
    <source>
        <dbReference type="Proteomes" id="UP000034805"/>
    </source>
</evidence>
<evidence type="ECO:0000256" key="1">
    <source>
        <dbReference type="SAM" id="Phobius"/>
    </source>
</evidence>
<accession>A0A0P7VF51</accession>